<evidence type="ECO:0000313" key="2">
    <source>
        <dbReference type="EMBL" id="JAD25524.1"/>
    </source>
</evidence>
<protein>
    <submittedName>
        <fullName evidence="2">Uncharacterized protein</fullName>
    </submittedName>
</protein>
<feature type="region of interest" description="Disordered" evidence="1">
    <location>
        <begin position="17"/>
        <end position="36"/>
    </location>
</feature>
<reference evidence="2" key="2">
    <citation type="journal article" date="2015" name="Data Brief">
        <title>Shoot transcriptome of the giant reed, Arundo donax.</title>
        <authorList>
            <person name="Barrero R.A."/>
            <person name="Guerrero F.D."/>
            <person name="Moolhuijzen P."/>
            <person name="Goolsby J.A."/>
            <person name="Tidwell J."/>
            <person name="Bellgard S.E."/>
            <person name="Bellgard M.I."/>
        </authorList>
    </citation>
    <scope>NUCLEOTIDE SEQUENCE</scope>
    <source>
        <tissue evidence="2">Shoot tissue taken approximately 20 cm above the soil surface</tissue>
    </source>
</reference>
<name>A0A0A8YGQ2_ARUDO</name>
<proteinExistence type="predicted"/>
<dbReference type="AlphaFoldDB" id="A0A0A8YGQ2"/>
<dbReference type="EMBL" id="GBRH01272371">
    <property type="protein sequence ID" value="JAD25524.1"/>
    <property type="molecule type" value="Transcribed_RNA"/>
</dbReference>
<sequence>MCRTHLIFARFNTMRSSTATDHSNQQDASGSSRANAELGACGGALPRGAADPAARLSRICARGGRGGGDGGWALPAVGSRGSGDAARCALGFRRVSGGRLRRRRGGKARRRRGGGGVWCEMR</sequence>
<organism evidence="2">
    <name type="scientific">Arundo donax</name>
    <name type="common">Giant reed</name>
    <name type="synonym">Donax arundinaceus</name>
    <dbReference type="NCBI Taxonomy" id="35708"/>
    <lineage>
        <taxon>Eukaryota</taxon>
        <taxon>Viridiplantae</taxon>
        <taxon>Streptophyta</taxon>
        <taxon>Embryophyta</taxon>
        <taxon>Tracheophyta</taxon>
        <taxon>Spermatophyta</taxon>
        <taxon>Magnoliopsida</taxon>
        <taxon>Liliopsida</taxon>
        <taxon>Poales</taxon>
        <taxon>Poaceae</taxon>
        <taxon>PACMAD clade</taxon>
        <taxon>Arundinoideae</taxon>
        <taxon>Arundineae</taxon>
        <taxon>Arundo</taxon>
    </lineage>
</organism>
<reference evidence="2" key="1">
    <citation type="submission" date="2014-09" db="EMBL/GenBank/DDBJ databases">
        <authorList>
            <person name="Magalhaes I.L.F."/>
            <person name="Oliveira U."/>
            <person name="Santos F.R."/>
            <person name="Vidigal T.H.D.A."/>
            <person name="Brescovit A.D."/>
            <person name="Santos A.J."/>
        </authorList>
    </citation>
    <scope>NUCLEOTIDE SEQUENCE</scope>
    <source>
        <tissue evidence="2">Shoot tissue taken approximately 20 cm above the soil surface</tissue>
    </source>
</reference>
<feature type="compositionally biased region" description="Polar residues" evidence="1">
    <location>
        <begin position="17"/>
        <end position="34"/>
    </location>
</feature>
<accession>A0A0A8YGQ2</accession>
<evidence type="ECO:0000256" key="1">
    <source>
        <dbReference type="SAM" id="MobiDB-lite"/>
    </source>
</evidence>